<evidence type="ECO:0000256" key="12">
    <source>
        <dbReference type="ARBA" id="ARBA00023098"/>
    </source>
</evidence>
<keyword evidence="15" id="KW-1208">Phospholipid metabolism</keyword>
<dbReference type="Proteomes" id="UP000034350">
    <property type="component" value="Unassembled WGS sequence"/>
</dbReference>
<evidence type="ECO:0000256" key="6">
    <source>
        <dbReference type="ARBA" id="ARBA00012487"/>
    </source>
</evidence>
<keyword evidence="19" id="KW-1185">Reference proteome</keyword>
<dbReference type="PANTHER" id="PTHR13773">
    <property type="entry name" value="PHOSPHATIDATE CYTIDYLYLTRANSFERASE"/>
    <property type="match status" value="1"/>
</dbReference>
<dbReference type="VEuPathDB" id="MicrosporidiaDB:AAJ76_1500017701"/>
<evidence type="ECO:0000256" key="15">
    <source>
        <dbReference type="ARBA" id="ARBA00023264"/>
    </source>
</evidence>
<evidence type="ECO:0000256" key="13">
    <source>
        <dbReference type="ARBA" id="ARBA00023136"/>
    </source>
</evidence>
<name>A0A0F9WFZ2_9MICR</name>
<accession>A0A0F9WFZ2</accession>
<feature type="transmembrane region" description="Helical" evidence="17">
    <location>
        <begin position="81"/>
        <end position="99"/>
    </location>
</feature>
<dbReference type="OrthoDB" id="10260889at2759"/>
<evidence type="ECO:0000256" key="11">
    <source>
        <dbReference type="ARBA" id="ARBA00022989"/>
    </source>
</evidence>
<comment type="pathway">
    <text evidence="4">Lipid metabolism.</text>
</comment>
<evidence type="ECO:0000256" key="2">
    <source>
        <dbReference type="ARBA" id="ARBA00004141"/>
    </source>
</evidence>
<evidence type="ECO:0000256" key="8">
    <source>
        <dbReference type="ARBA" id="ARBA00022679"/>
    </source>
</evidence>
<dbReference type="VEuPathDB" id="MicrosporidiaDB:NCER_100462"/>
<evidence type="ECO:0000256" key="10">
    <source>
        <dbReference type="ARBA" id="ARBA00022695"/>
    </source>
</evidence>
<dbReference type="PANTHER" id="PTHR13773:SF8">
    <property type="entry name" value="PHOSPHATIDATE CYTIDYLYLTRANSFERASE, PHOTORECEPTOR-SPECIFIC"/>
    <property type="match status" value="1"/>
</dbReference>
<feature type="transmembrane region" description="Helical" evidence="17">
    <location>
        <begin position="175"/>
        <end position="194"/>
    </location>
</feature>
<evidence type="ECO:0000256" key="16">
    <source>
        <dbReference type="RuleBase" id="RU003938"/>
    </source>
</evidence>
<comment type="caution">
    <text evidence="18">The sequence shown here is derived from an EMBL/GenBank/DDBJ whole genome shotgun (WGS) entry which is preliminary data.</text>
</comment>
<evidence type="ECO:0000256" key="17">
    <source>
        <dbReference type="SAM" id="Phobius"/>
    </source>
</evidence>
<dbReference type="Pfam" id="PF01148">
    <property type="entry name" value="CTP_transf_1"/>
    <property type="match status" value="1"/>
</dbReference>
<keyword evidence="10 16" id="KW-0548">Nucleotidyltransferase</keyword>
<evidence type="ECO:0000256" key="14">
    <source>
        <dbReference type="ARBA" id="ARBA00023209"/>
    </source>
</evidence>
<dbReference type="InterPro" id="IPR016720">
    <property type="entry name" value="PC_Trfase_euk"/>
</dbReference>
<keyword evidence="13 17" id="KW-0472">Membrane</keyword>
<evidence type="ECO:0000256" key="3">
    <source>
        <dbReference type="ARBA" id="ARBA00005119"/>
    </source>
</evidence>
<evidence type="ECO:0000256" key="9">
    <source>
        <dbReference type="ARBA" id="ARBA00022692"/>
    </source>
</evidence>
<proteinExistence type="inferred from homology"/>
<dbReference type="GO" id="GO:0004605">
    <property type="term" value="F:phosphatidate cytidylyltransferase activity"/>
    <property type="evidence" value="ECO:0007669"/>
    <property type="project" value="UniProtKB-EC"/>
</dbReference>
<feature type="transmembrane region" description="Helical" evidence="17">
    <location>
        <begin position="133"/>
        <end position="154"/>
    </location>
</feature>
<comment type="subcellular location">
    <subcellularLocation>
        <location evidence="2">Membrane</location>
        <topology evidence="2">Multi-pass membrane protein</topology>
    </subcellularLocation>
</comment>
<dbReference type="EC" id="2.7.7.41" evidence="6 16"/>
<keyword evidence="14" id="KW-0594">Phospholipid biosynthesis</keyword>
<dbReference type="RefSeq" id="XP_024331387.1">
    <property type="nucleotide sequence ID" value="XM_024474081.1"/>
</dbReference>
<dbReference type="GO" id="GO:0016024">
    <property type="term" value="P:CDP-diacylglycerol biosynthetic process"/>
    <property type="evidence" value="ECO:0007669"/>
    <property type="project" value="UniProtKB-UniPathway"/>
</dbReference>
<dbReference type="GeneID" id="36318988"/>
<evidence type="ECO:0000256" key="1">
    <source>
        <dbReference type="ARBA" id="ARBA00001698"/>
    </source>
</evidence>
<gene>
    <name evidence="18" type="ORF">AAJ76_1500017701</name>
</gene>
<reference evidence="18 19" key="1">
    <citation type="journal article" date="2015" name="Environ. Microbiol.">
        <title>Genome analyses suggest the presence of polyploidy and recent human-driven expansions in eight global populations of the honeybee pathogen Nosema ceranae.</title>
        <authorList>
            <person name="Pelin A."/>
            <person name="Selman M."/>
            <person name="Aris-Brosou S."/>
            <person name="Farinelli L."/>
            <person name="Corradi N."/>
        </authorList>
    </citation>
    <scope>NUCLEOTIDE SEQUENCE [LARGE SCALE GENOMIC DNA]</scope>
    <source>
        <strain evidence="18 19">PA08 1199</strain>
    </source>
</reference>
<dbReference type="PROSITE" id="PS01315">
    <property type="entry name" value="CDS"/>
    <property type="match status" value="1"/>
</dbReference>
<dbReference type="VEuPathDB" id="MicrosporidiaDB:G9O61_00g012600"/>
<feature type="transmembrane region" description="Helical" evidence="17">
    <location>
        <begin position="225"/>
        <end position="247"/>
    </location>
</feature>
<dbReference type="InterPro" id="IPR000374">
    <property type="entry name" value="PC_trans"/>
</dbReference>
<keyword evidence="7" id="KW-0444">Lipid biosynthesis</keyword>
<dbReference type="EMBL" id="JPQZ01000015">
    <property type="protein sequence ID" value="KKO75645.1"/>
    <property type="molecule type" value="Genomic_DNA"/>
</dbReference>
<comment type="similarity">
    <text evidence="5 16">Belongs to the CDS family.</text>
</comment>
<protein>
    <recommendedName>
        <fullName evidence="6 16">Phosphatidate cytidylyltransferase</fullName>
        <ecNumber evidence="6 16">2.7.7.41</ecNumber>
    </recommendedName>
</protein>
<evidence type="ECO:0000256" key="7">
    <source>
        <dbReference type="ARBA" id="ARBA00022516"/>
    </source>
</evidence>
<keyword evidence="9 16" id="KW-0812">Transmembrane</keyword>
<comment type="catalytic activity">
    <reaction evidence="1 16">
        <text>a 1,2-diacyl-sn-glycero-3-phosphate + CTP + H(+) = a CDP-1,2-diacyl-sn-glycerol + diphosphate</text>
        <dbReference type="Rhea" id="RHEA:16229"/>
        <dbReference type="ChEBI" id="CHEBI:15378"/>
        <dbReference type="ChEBI" id="CHEBI:33019"/>
        <dbReference type="ChEBI" id="CHEBI:37563"/>
        <dbReference type="ChEBI" id="CHEBI:58332"/>
        <dbReference type="ChEBI" id="CHEBI:58608"/>
        <dbReference type="EC" id="2.7.7.41"/>
    </reaction>
</comment>
<dbReference type="UniPathway" id="UPA00557">
    <property type="reaction ID" value="UER00614"/>
</dbReference>
<organism evidence="18 19">
    <name type="scientific">Vairimorpha ceranae</name>
    <dbReference type="NCBI Taxonomy" id="40302"/>
    <lineage>
        <taxon>Eukaryota</taxon>
        <taxon>Fungi</taxon>
        <taxon>Fungi incertae sedis</taxon>
        <taxon>Microsporidia</taxon>
        <taxon>Nosematidae</taxon>
        <taxon>Vairimorpha</taxon>
    </lineage>
</organism>
<evidence type="ECO:0000256" key="5">
    <source>
        <dbReference type="ARBA" id="ARBA00010185"/>
    </source>
</evidence>
<dbReference type="GO" id="GO:0005789">
    <property type="term" value="C:endoplasmic reticulum membrane"/>
    <property type="evidence" value="ECO:0007669"/>
    <property type="project" value="TreeGrafter"/>
</dbReference>
<keyword evidence="8 16" id="KW-0808">Transferase</keyword>
<feature type="transmembrane region" description="Helical" evidence="17">
    <location>
        <begin position="40"/>
        <end position="61"/>
    </location>
</feature>
<dbReference type="AlphaFoldDB" id="A0A0F9WFZ2"/>
<keyword evidence="12" id="KW-0443">Lipid metabolism</keyword>
<evidence type="ECO:0000313" key="18">
    <source>
        <dbReference type="EMBL" id="KKO75645.1"/>
    </source>
</evidence>
<comment type="pathway">
    <text evidence="3 16">Phospholipid metabolism; CDP-diacylglycerol biosynthesis; CDP-diacylglycerol from sn-glycerol 3-phosphate: step 3/3.</text>
</comment>
<feature type="transmembrane region" description="Helical" evidence="17">
    <location>
        <begin position="12"/>
        <end position="28"/>
    </location>
</feature>
<evidence type="ECO:0000313" key="19">
    <source>
        <dbReference type="Proteomes" id="UP000034350"/>
    </source>
</evidence>
<keyword evidence="11 17" id="KW-1133">Transmembrane helix</keyword>
<evidence type="ECO:0000256" key="4">
    <source>
        <dbReference type="ARBA" id="ARBA00005189"/>
    </source>
</evidence>
<sequence length="326" mass="37979">MLGLFIFISTKHVSYLVSLVVFLTLFILKEIISIARTQQGYVCHIGIVITFSLVIYNYYLFDALTLIYPSMYNIFLAFKKVYFYIYLICLIFFVCSFKPGKLKKQFSLFSLIHLASYLVGNCCRSAIKNVGVGKFWLFFPSTLVICNDIFAYIVGKLIGHTPLFRLSPKKTVEGYIGGFIFTLIYGYIFIYLQLKYTPFNDLYNEEIRRVLTFIFFNYKWHIPYIYLHGLSFILMASFVAPFSGFFASAFKRTYGKKDFGNSIPGHGGLTDRFDCQCIMIFFTQVYLKSILRTNEQALESYFHHITNSFDNNDILRLINMLNNHIN</sequence>
<feature type="transmembrane region" description="Helical" evidence="17">
    <location>
        <begin position="106"/>
        <end position="127"/>
    </location>
</feature>